<gene>
    <name evidence="3" type="ORF">QP939_34945</name>
</gene>
<dbReference type="Proteomes" id="UP001227101">
    <property type="component" value="Chromosome"/>
</dbReference>
<organism evidence="3 4">
    <name type="scientific">Amycolatopsis nalaikhensis</name>
    <dbReference type="NCBI Taxonomy" id="715472"/>
    <lineage>
        <taxon>Bacteria</taxon>
        <taxon>Bacillati</taxon>
        <taxon>Actinomycetota</taxon>
        <taxon>Actinomycetes</taxon>
        <taxon>Pseudonocardiales</taxon>
        <taxon>Pseudonocardiaceae</taxon>
        <taxon>Amycolatopsis</taxon>
    </lineage>
</organism>
<dbReference type="PANTHER" id="PTHR11895">
    <property type="entry name" value="TRANSAMIDASE"/>
    <property type="match status" value="1"/>
</dbReference>
<evidence type="ECO:0000313" key="3">
    <source>
        <dbReference type="EMBL" id="WIV54041.1"/>
    </source>
</evidence>
<dbReference type="RefSeq" id="WP_285450589.1">
    <property type="nucleotide sequence ID" value="NZ_CP127173.1"/>
</dbReference>
<evidence type="ECO:0000313" key="4">
    <source>
        <dbReference type="Proteomes" id="UP001227101"/>
    </source>
</evidence>
<evidence type="ECO:0000259" key="2">
    <source>
        <dbReference type="Pfam" id="PF01425"/>
    </source>
</evidence>
<reference evidence="3 4" key="1">
    <citation type="submission" date="2023-06" db="EMBL/GenBank/DDBJ databases">
        <authorList>
            <person name="Oyuntsetseg B."/>
            <person name="Kim S.B."/>
        </authorList>
    </citation>
    <scope>NUCLEOTIDE SEQUENCE [LARGE SCALE GENOMIC DNA]</scope>
    <source>
        <strain evidence="3 4">2-2</strain>
    </source>
</reference>
<dbReference type="EMBL" id="CP127173">
    <property type="protein sequence ID" value="WIV54041.1"/>
    <property type="molecule type" value="Genomic_DNA"/>
</dbReference>
<dbReference type="InterPro" id="IPR023631">
    <property type="entry name" value="Amidase_dom"/>
</dbReference>
<dbReference type="Gene3D" id="3.90.1300.10">
    <property type="entry name" value="Amidase signature (AS) domain"/>
    <property type="match status" value="1"/>
</dbReference>
<sequence length="476" mass="49749">MSEPYELSAVAQLAALRAGDVSSRELTEHYLGRIEKFDGGLGAFTTVAPDLALDEAARADHRIARGESAPLLGLPLGIKDLYPAAGLRTTFGSAALAEFRPQADTWTVGLLRQAGAVLVGKTTTAEFGATCFTDTAVTGRPTVTPYDPTRYASGSSAGAAAAVAAGLLPLAHAGDGAGSTRTPAATCHLVGVKPSRGLLSSSVPLTSLAGTTIEGPIARTVGDAALLLDVMARPWNGDPDGWRPDDNFADAVERLPARPLRVAVWTDPGFGGARQHPEVVRAVERTATRLQELGHDVREVRIPARCDDPVRSALRTHFAASVHAAVRSLVPPGRREQLLPYTRYLCAEGEALSGADLFAANRVLAHYASAFLTALAGFDVALTPVTNGPPVPLGHFEAGGVAGIADAMLAWSAPTPWANWTGQPAVALPSHVDGDGLPYGVQLVGRRRDDASLLALAAQLETSALWTDVHPSCWDE</sequence>
<comment type="similarity">
    <text evidence="1">Belongs to the amidase family.</text>
</comment>
<protein>
    <submittedName>
        <fullName evidence="3">Amidase</fullName>
    </submittedName>
</protein>
<dbReference type="InterPro" id="IPR036928">
    <property type="entry name" value="AS_sf"/>
</dbReference>
<dbReference type="PANTHER" id="PTHR11895:SF7">
    <property type="entry name" value="GLUTAMYL-TRNA(GLN) AMIDOTRANSFERASE SUBUNIT A, MITOCHONDRIAL"/>
    <property type="match status" value="1"/>
</dbReference>
<dbReference type="InterPro" id="IPR000120">
    <property type="entry name" value="Amidase"/>
</dbReference>
<name>A0ABY8XEK3_9PSEU</name>
<accession>A0ABY8XEK3</accession>
<dbReference type="Pfam" id="PF01425">
    <property type="entry name" value="Amidase"/>
    <property type="match status" value="1"/>
</dbReference>
<feature type="domain" description="Amidase" evidence="2">
    <location>
        <begin position="25"/>
        <end position="454"/>
    </location>
</feature>
<evidence type="ECO:0000256" key="1">
    <source>
        <dbReference type="ARBA" id="ARBA00009199"/>
    </source>
</evidence>
<dbReference type="SUPFAM" id="SSF75304">
    <property type="entry name" value="Amidase signature (AS) enzymes"/>
    <property type="match status" value="1"/>
</dbReference>
<proteinExistence type="inferred from homology"/>
<keyword evidence="4" id="KW-1185">Reference proteome</keyword>